<dbReference type="PANTHER" id="PTHR43553:SF23">
    <property type="entry name" value="ABC TRANSPORTER ATP-BINDING COMPONENT"/>
    <property type="match status" value="1"/>
</dbReference>
<dbReference type="InterPro" id="IPR027417">
    <property type="entry name" value="P-loop_NTPase"/>
</dbReference>
<feature type="domain" description="ABC transporter" evidence="11">
    <location>
        <begin position="4"/>
        <end position="242"/>
    </location>
</feature>
<keyword evidence="8" id="KW-1278">Translocase</keyword>
<organism evidence="12 13">
    <name type="scientific">Kurthia gibsonii</name>
    <dbReference type="NCBI Taxonomy" id="33946"/>
    <lineage>
        <taxon>Bacteria</taxon>
        <taxon>Bacillati</taxon>
        <taxon>Bacillota</taxon>
        <taxon>Bacilli</taxon>
        <taxon>Bacillales</taxon>
        <taxon>Caryophanaceae</taxon>
        <taxon>Kurthia</taxon>
    </lineage>
</organism>
<dbReference type="GO" id="GO:0005524">
    <property type="term" value="F:ATP binding"/>
    <property type="evidence" value="ECO:0007669"/>
    <property type="project" value="UniProtKB-KW"/>
</dbReference>
<comment type="similarity">
    <text evidence="2">Belongs to the ABC transporter superfamily.</text>
</comment>
<evidence type="ECO:0000259" key="11">
    <source>
        <dbReference type="PROSITE" id="PS50893"/>
    </source>
</evidence>
<keyword evidence="13" id="KW-1185">Reference proteome</keyword>
<dbReference type="SMART" id="SM00382">
    <property type="entry name" value="AAA"/>
    <property type="match status" value="2"/>
</dbReference>
<comment type="function">
    <text evidence="10">Probably part of an ABC transporter complex. Responsible for energy coupling to the transport system.</text>
</comment>
<protein>
    <submittedName>
        <fullName evidence="12">ATP-binding cassette domain-containing protein</fullName>
    </submittedName>
</protein>
<accession>A0ABU9LIU8</accession>
<dbReference type="Pfam" id="PF00005">
    <property type="entry name" value="ABC_tran"/>
    <property type="match status" value="2"/>
</dbReference>
<reference evidence="12 13" key="1">
    <citation type="submission" date="2024-04" db="EMBL/GenBank/DDBJ databases">
        <authorList>
            <person name="Wu Y.S."/>
            <person name="Zhang L."/>
        </authorList>
    </citation>
    <scope>NUCLEOTIDE SEQUENCE [LARGE SCALE GENOMIC DNA]</scope>
    <source>
        <strain evidence="12 13">KG-01</strain>
    </source>
</reference>
<keyword evidence="3" id="KW-0813">Transport</keyword>
<dbReference type="Gene3D" id="3.40.50.300">
    <property type="entry name" value="P-loop containing nucleotide triphosphate hydrolases"/>
    <property type="match status" value="2"/>
</dbReference>
<feature type="domain" description="ABC transporter" evidence="11">
    <location>
        <begin position="295"/>
        <end position="522"/>
    </location>
</feature>
<comment type="subcellular location">
    <subcellularLocation>
        <location evidence="1">Cell membrane</location>
        <topology evidence="1">Peripheral membrane protein</topology>
    </subcellularLocation>
</comment>
<evidence type="ECO:0000256" key="6">
    <source>
        <dbReference type="ARBA" id="ARBA00022741"/>
    </source>
</evidence>
<evidence type="ECO:0000313" key="13">
    <source>
        <dbReference type="Proteomes" id="UP001398420"/>
    </source>
</evidence>
<evidence type="ECO:0000256" key="8">
    <source>
        <dbReference type="ARBA" id="ARBA00022967"/>
    </source>
</evidence>
<keyword evidence="5" id="KW-0677">Repeat</keyword>
<evidence type="ECO:0000256" key="9">
    <source>
        <dbReference type="ARBA" id="ARBA00023136"/>
    </source>
</evidence>
<dbReference type="SUPFAM" id="SSF52540">
    <property type="entry name" value="P-loop containing nucleoside triphosphate hydrolases"/>
    <property type="match status" value="2"/>
</dbReference>
<dbReference type="PROSITE" id="PS50893">
    <property type="entry name" value="ABC_TRANSPORTER_2"/>
    <property type="match status" value="2"/>
</dbReference>
<dbReference type="Proteomes" id="UP001398420">
    <property type="component" value="Unassembled WGS sequence"/>
</dbReference>
<comment type="caution">
    <text evidence="12">The sequence shown here is derived from an EMBL/GenBank/DDBJ whole genome shotgun (WGS) entry which is preliminary data.</text>
</comment>
<keyword evidence="9" id="KW-0472">Membrane</keyword>
<dbReference type="PANTHER" id="PTHR43553">
    <property type="entry name" value="HEAVY METAL TRANSPORTER"/>
    <property type="match status" value="1"/>
</dbReference>
<dbReference type="InterPro" id="IPR050095">
    <property type="entry name" value="ECF_ABC_transporter_ATP-bd"/>
</dbReference>
<evidence type="ECO:0000313" key="12">
    <source>
        <dbReference type="EMBL" id="MEL5987942.1"/>
    </source>
</evidence>
<name>A0ABU9LIU8_9BACL</name>
<keyword evidence="4" id="KW-1003">Cell membrane</keyword>
<evidence type="ECO:0000256" key="4">
    <source>
        <dbReference type="ARBA" id="ARBA00022475"/>
    </source>
</evidence>
<evidence type="ECO:0000256" key="5">
    <source>
        <dbReference type="ARBA" id="ARBA00022737"/>
    </source>
</evidence>
<keyword evidence="7 12" id="KW-0067">ATP-binding</keyword>
<sequence length="551" mass="61655">MALIEINQLTFSYPLATKPTLKDISLEIEAGEFVVLCGTSGCGKSTLLKHLKRELTPHGQMSGTIHFNGVALQDLPQREAASQIGYVLQKPELQIVTDKVWHELSFGLENLGYDSMTIRRRVAEMASFFGIQTWFRKNTTDLSGGQKQLLNLASIMVMQPQLLILDEPTSQLDPIAASEFIATLQKLNKELGLTIVLVEHRLEEVYPIADRVIILDAGEIIANDTPIKAATRLRHVDAHHPMLLGLPTPLRVHHALKQSDETPLTIRDGRTWLEKHYEADHKQIQEAEPSGEVVLDVQDVWFRYDRHAEDLIRGLNFQLHQGEFLSIVGGNGTGKSTTLGLITGLLKPHRGKVTIFNKPLKKYAKKDLYQGMISMLPQDPTTLLVEKEAQLELAMMSKDQTAIDRVIDLLQIRHLLAQHPYDLSGGEQQKVALGKVLLKNPKILVLDEPTKGLDGESKQVLARILHDLQRQGTSILMVTHDVEFSAEHATSCAMFFDGEIVAKGTPAAFYSGNHFYTTATNRICRQLFEDVITTEQLIARCQSQQEVMTHV</sequence>
<dbReference type="InterPro" id="IPR003439">
    <property type="entry name" value="ABC_transporter-like_ATP-bd"/>
</dbReference>
<dbReference type="RefSeq" id="WP_342302789.1">
    <property type="nucleotide sequence ID" value="NZ_JBCEWA010000004.1"/>
</dbReference>
<evidence type="ECO:0000256" key="10">
    <source>
        <dbReference type="ARBA" id="ARBA00025157"/>
    </source>
</evidence>
<evidence type="ECO:0000256" key="2">
    <source>
        <dbReference type="ARBA" id="ARBA00005417"/>
    </source>
</evidence>
<dbReference type="PROSITE" id="PS00211">
    <property type="entry name" value="ABC_TRANSPORTER_1"/>
    <property type="match status" value="2"/>
</dbReference>
<dbReference type="InterPro" id="IPR015856">
    <property type="entry name" value="ABC_transpr_CbiO/EcfA_su"/>
</dbReference>
<evidence type="ECO:0000256" key="1">
    <source>
        <dbReference type="ARBA" id="ARBA00004202"/>
    </source>
</evidence>
<evidence type="ECO:0000256" key="7">
    <source>
        <dbReference type="ARBA" id="ARBA00022840"/>
    </source>
</evidence>
<proteinExistence type="inferred from homology"/>
<gene>
    <name evidence="12" type="ORF">AAF454_05885</name>
</gene>
<dbReference type="CDD" id="cd03225">
    <property type="entry name" value="ABC_cobalt_CbiO_domain1"/>
    <property type="match status" value="2"/>
</dbReference>
<evidence type="ECO:0000256" key="3">
    <source>
        <dbReference type="ARBA" id="ARBA00022448"/>
    </source>
</evidence>
<dbReference type="EMBL" id="JBCEWA010000004">
    <property type="protein sequence ID" value="MEL5987942.1"/>
    <property type="molecule type" value="Genomic_DNA"/>
</dbReference>
<keyword evidence="6" id="KW-0547">Nucleotide-binding</keyword>
<dbReference type="InterPro" id="IPR003593">
    <property type="entry name" value="AAA+_ATPase"/>
</dbReference>
<dbReference type="InterPro" id="IPR017871">
    <property type="entry name" value="ABC_transporter-like_CS"/>
</dbReference>